<keyword evidence="2" id="KW-0805">Transcription regulation</keyword>
<dbReference type="SUPFAM" id="SSF46785">
    <property type="entry name" value="Winged helix' DNA-binding domain"/>
    <property type="match status" value="1"/>
</dbReference>
<dbReference type="InterPro" id="IPR005119">
    <property type="entry name" value="LysR_subst-bd"/>
</dbReference>
<dbReference type="SUPFAM" id="SSF53850">
    <property type="entry name" value="Periplasmic binding protein-like II"/>
    <property type="match status" value="1"/>
</dbReference>
<evidence type="ECO:0000256" key="2">
    <source>
        <dbReference type="ARBA" id="ARBA00023015"/>
    </source>
</evidence>
<evidence type="ECO:0000313" key="7">
    <source>
        <dbReference type="Proteomes" id="UP000199119"/>
    </source>
</evidence>
<protein>
    <submittedName>
        <fullName evidence="6">DNA-binding transcriptional regulator, LysR family</fullName>
    </submittedName>
</protein>
<dbReference type="PROSITE" id="PS50931">
    <property type="entry name" value="HTH_LYSR"/>
    <property type="match status" value="1"/>
</dbReference>
<dbReference type="Proteomes" id="UP000199119">
    <property type="component" value="Unassembled WGS sequence"/>
</dbReference>
<accession>A0A1I1ZN55</accession>
<comment type="similarity">
    <text evidence="1">Belongs to the LysR transcriptional regulatory family.</text>
</comment>
<proteinExistence type="inferred from homology"/>
<dbReference type="GO" id="GO:0006351">
    <property type="term" value="P:DNA-templated transcription"/>
    <property type="evidence" value="ECO:0007669"/>
    <property type="project" value="TreeGrafter"/>
</dbReference>
<evidence type="ECO:0000256" key="4">
    <source>
        <dbReference type="ARBA" id="ARBA00023163"/>
    </source>
</evidence>
<dbReference type="AlphaFoldDB" id="A0A1I1ZN55"/>
<dbReference type="OrthoDB" id="8714815at2"/>
<dbReference type="STRING" id="1177982.SAMN04489711_101237"/>
<evidence type="ECO:0000256" key="1">
    <source>
        <dbReference type="ARBA" id="ARBA00009437"/>
    </source>
</evidence>
<dbReference type="RefSeq" id="WP_092936758.1">
    <property type="nucleotide sequence ID" value="NZ_FONX01000001.1"/>
</dbReference>
<reference evidence="7" key="1">
    <citation type="submission" date="2016-10" db="EMBL/GenBank/DDBJ databases">
        <authorList>
            <person name="Varghese N."/>
            <person name="Submissions S."/>
        </authorList>
    </citation>
    <scope>NUCLEOTIDE SEQUENCE [LARGE SCALE GENOMIC DNA]</scope>
    <source>
        <strain evidence="7">DSM 27981</strain>
    </source>
</reference>
<dbReference type="PANTHER" id="PTHR30537">
    <property type="entry name" value="HTH-TYPE TRANSCRIPTIONAL REGULATOR"/>
    <property type="match status" value="1"/>
</dbReference>
<organism evidence="6 7">
    <name type="scientific">Paracidovorax wautersii</name>
    <dbReference type="NCBI Taxonomy" id="1177982"/>
    <lineage>
        <taxon>Bacteria</taxon>
        <taxon>Pseudomonadati</taxon>
        <taxon>Pseudomonadota</taxon>
        <taxon>Betaproteobacteria</taxon>
        <taxon>Burkholderiales</taxon>
        <taxon>Comamonadaceae</taxon>
        <taxon>Paracidovorax</taxon>
    </lineage>
</organism>
<feature type="domain" description="HTH lysR-type" evidence="5">
    <location>
        <begin position="1"/>
        <end position="58"/>
    </location>
</feature>
<dbReference type="CDD" id="cd08422">
    <property type="entry name" value="PBP2_CrgA_like"/>
    <property type="match status" value="1"/>
</dbReference>
<gene>
    <name evidence="6" type="ORF">SAMN04489711_101237</name>
</gene>
<dbReference type="GO" id="GO:0043565">
    <property type="term" value="F:sequence-specific DNA binding"/>
    <property type="evidence" value="ECO:0007669"/>
    <property type="project" value="TreeGrafter"/>
</dbReference>
<dbReference type="InterPro" id="IPR036388">
    <property type="entry name" value="WH-like_DNA-bd_sf"/>
</dbReference>
<keyword evidence="7" id="KW-1185">Reference proteome</keyword>
<keyword evidence="3 6" id="KW-0238">DNA-binding</keyword>
<dbReference type="Pfam" id="PF00126">
    <property type="entry name" value="HTH_1"/>
    <property type="match status" value="1"/>
</dbReference>
<dbReference type="FunFam" id="1.10.10.10:FF:000001">
    <property type="entry name" value="LysR family transcriptional regulator"/>
    <property type="match status" value="1"/>
</dbReference>
<name>A0A1I1ZN55_9BURK</name>
<dbReference type="PANTHER" id="PTHR30537:SF5">
    <property type="entry name" value="HTH-TYPE TRANSCRIPTIONAL ACTIVATOR TTDR-RELATED"/>
    <property type="match status" value="1"/>
</dbReference>
<evidence type="ECO:0000256" key="3">
    <source>
        <dbReference type="ARBA" id="ARBA00023125"/>
    </source>
</evidence>
<dbReference type="Gene3D" id="1.10.10.10">
    <property type="entry name" value="Winged helix-like DNA-binding domain superfamily/Winged helix DNA-binding domain"/>
    <property type="match status" value="1"/>
</dbReference>
<evidence type="ECO:0000259" key="5">
    <source>
        <dbReference type="PROSITE" id="PS50931"/>
    </source>
</evidence>
<dbReference type="Gene3D" id="3.40.190.290">
    <property type="match status" value="1"/>
</dbReference>
<dbReference type="GO" id="GO:0003700">
    <property type="term" value="F:DNA-binding transcription factor activity"/>
    <property type="evidence" value="ECO:0007669"/>
    <property type="project" value="InterPro"/>
</dbReference>
<sequence length="316" mass="34270">MDVQGLSLLVDIIEAGNLSRAAAALGTSRANVSQRLNRFERQLGVQLLRRTTRELVPTEIGLKLYQHGLAMRHEAKAADEAVSGLGRGLQGSVRLGVPSGYGQLRMSGWLNEFMHLHPDIALHVIFNNDIEELVKGAVDFAVRVMAEPPPQLVAHRLGPVSYVACATAGFLDQHGRPTTLDALKQLPLIASSQTSERLRTAGISGPNQRMPPIRFRLVSANFHCLLGAVSQGLGIGLMPDYMVQAAIDGGVLQPLPLEPGTLDFLATGKFLLHVPDRYQTLAVQTLIGFLIEKEKAQEGQAGAHQRRRRRAATIAP</sequence>
<dbReference type="InterPro" id="IPR036390">
    <property type="entry name" value="WH_DNA-bd_sf"/>
</dbReference>
<keyword evidence="4" id="KW-0804">Transcription</keyword>
<dbReference type="InterPro" id="IPR000847">
    <property type="entry name" value="LysR_HTH_N"/>
</dbReference>
<dbReference type="Pfam" id="PF03466">
    <property type="entry name" value="LysR_substrate"/>
    <property type="match status" value="1"/>
</dbReference>
<dbReference type="InterPro" id="IPR058163">
    <property type="entry name" value="LysR-type_TF_proteobact-type"/>
</dbReference>
<evidence type="ECO:0000313" key="6">
    <source>
        <dbReference type="EMBL" id="SFE33147.1"/>
    </source>
</evidence>
<dbReference type="EMBL" id="FONX01000001">
    <property type="protein sequence ID" value="SFE33147.1"/>
    <property type="molecule type" value="Genomic_DNA"/>
</dbReference>